<dbReference type="Proteomes" id="UP000826722">
    <property type="component" value="Chromosome"/>
</dbReference>
<name>A0A8D5G915_9PROT</name>
<dbReference type="RefSeq" id="WP_221763466.1">
    <property type="nucleotide sequence ID" value="NZ_AP024110.1"/>
</dbReference>
<evidence type="ECO:0000313" key="3">
    <source>
        <dbReference type="Proteomes" id="UP000826722"/>
    </source>
</evidence>
<dbReference type="KEGG" id="mpau:ZMTM_16310"/>
<gene>
    <name evidence="2" type="ORF">ZMTM_16310</name>
</gene>
<evidence type="ECO:0000256" key="1">
    <source>
        <dbReference type="SAM" id="SignalP"/>
    </source>
</evidence>
<accession>A0A8D5G915</accession>
<proteinExistence type="predicted"/>
<dbReference type="EMBL" id="AP024110">
    <property type="protein sequence ID" value="BCM25372.1"/>
    <property type="molecule type" value="Genomic_DNA"/>
</dbReference>
<dbReference type="AlphaFoldDB" id="A0A8D5G915"/>
<keyword evidence="1" id="KW-0732">Signal</keyword>
<sequence>MLRLFILVVPLLCVFGISSAETPLPTDVSSFLELRESCDHWRGEYGYDKDRQSDIDWSICQSCPGTDAKLAKLKRKYKNQESVMIKLNDLESKIESKDKAATLKFCKTTRKPEWYEK</sequence>
<organism evidence="2 3">
    <name type="scientific">Methyloradius palustris</name>
    <dbReference type="NCBI Taxonomy" id="2778876"/>
    <lineage>
        <taxon>Bacteria</taxon>
        <taxon>Pseudomonadati</taxon>
        <taxon>Pseudomonadota</taxon>
        <taxon>Betaproteobacteria</taxon>
        <taxon>Nitrosomonadales</taxon>
        <taxon>Methylophilaceae</taxon>
        <taxon>Methyloradius</taxon>
    </lineage>
</organism>
<feature type="signal peptide" evidence="1">
    <location>
        <begin position="1"/>
        <end position="20"/>
    </location>
</feature>
<keyword evidence="3" id="KW-1185">Reference proteome</keyword>
<reference evidence="2" key="1">
    <citation type="journal article" date="2021" name="Arch. Microbiol.">
        <title>Methyloradius palustris gen. nov., sp. nov., a methanol-oxidizing bacterium isolated from snow.</title>
        <authorList>
            <person name="Miyadera T."/>
            <person name="Kojima H."/>
            <person name="Fukui M."/>
        </authorList>
    </citation>
    <scope>NUCLEOTIDE SEQUENCE</scope>
    <source>
        <strain evidence="2">Zm11</strain>
    </source>
</reference>
<feature type="chain" id="PRO_5034007576" evidence="1">
    <location>
        <begin position="21"/>
        <end position="117"/>
    </location>
</feature>
<protein>
    <submittedName>
        <fullName evidence="2">Uncharacterized protein</fullName>
    </submittedName>
</protein>
<evidence type="ECO:0000313" key="2">
    <source>
        <dbReference type="EMBL" id="BCM25372.1"/>
    </source>
</evidence>